<dbReference type="PROSITE" id="PS00110">
    <property type="entry name" value="PYRUVATE_KINASE"/>
    <property type="match status" value="1"/>
</dbReference>
<dbReference type="InterPro" id="IPR015813">
    <property type="entry name" value="Pyrv/PenolPyrv_kinase-like_dom"/>
</dbReference>
<dbReference type="Gene3D" id="3.20.20.60">
    <property type="entry name" value="Phosphoenolpyruvate-binding domains"/>
    <property type="match status" value="1"/>
</dbReference>
<dbReference type="NCBIfam" id="TIGR01064">
    <property type="entry name" value="pyruv_kin"/>
    <property type="match status" value="1"/>
</dbReference>
<dbReference type="InterPro" id="IPR011037">
    <property type="entry name" value="Pyrv_Knase-like_insert_dom_sf"/>
</dbReference>
<dbReference type="InterPro" id="IPR015795">
    <property type="entry name" value="Pyrv_Knase_C"/>
</dbReference>
<comment type="catalytic activity">
    <reaction evidence="14">
        <text>pyruvate + ATP = phosphoenolpyruvate + ADP + H(+)</text>
        <dbReference type="Rhea" id="RHEA:18157"/>
        <dbReference type="ChEBI" id="CHEBI:15361"/>
        <dbReference type="ChEBI" id="CHEBI:15378"/>
        <dbReference type="ChEBI" id="CHEBI:30616"/>
        <dbReference type="ChEBI" id="CHEBI:58702"/>
        <dbReference type="ChEBI" id="CHEBI:456216"/>
        <dbReference type="EC" id="2.7.1.40"/>
    </reaction>
</comment>
<evidence type="ECO:0000256" key="2">
    <source>
        <dbReference type="ARBA" id="ARBA00004997"/>
    </source>
</evidence>
<keyword evidence="7" id="KW-0547">Nucleotide-binding</keyword>
<keyword evidence="10 14" id="KW-0460">Magnesium</keyword>
<evidence type="ECO:0000256" key="11">
    <source>
        <dbReference type="ARBA" id="ARBA00023152"/>
    </source>
</evidence>
<dbReference type="InterPro" id="IPR036918">
    <property type="entry name" value="Pyrv_Knase_C_sf"/>
</dbReference>
<dbReference type="InterPro" id="IPR018209">
    <property type="entry name" value="Pyrv_Knase_AS"/>
</dbReference>
<feature type="domain" description="Pyruvate kinase C-terminal" evidence="16">
    <location>
        <begin position="367"/>
        <end position="482"/>
    </location>
</feature>
<dbReference type="Proteomes" id="UP001269375">
    <property type="component" value="Unassembled WGS sequence"/>
</dbReference>
<comment type="similarity">
    <text evidence="3 14">Belongs to the pyruvate kinase family.</text>
</comment>
<evidence type="ECO:0000256" key="1">
    <source>
        <dbReference type="ARBA" id="ARBA00001958"/>
    </source>
</evidence>
<dbReference type="EMBL" id="JARWAO010000006">
    <property type="protein sequence ID" value="MDR5896741.1"/>
    <property type="molecule type" value="Genomic_DNA"/>
</dbReference>
<dbReference type="PRINTS" id="PR01050">
    <property type="entry name" value="PYRUVTKNASE"/>
</dbReference>
<evidence type="ECO:0000256" key="13">
    <source>
        <dbReference type="NCBIfam" id="TIGR01064"/>
    </source>
</evidence>
<evidence type="ECO:0000256" key="4">
    <source>
        <dbReference type="ARBA" id="ARBA00012142"/>
    </source>
</evidence>
<keyword evidence="9" id="KW-0067">ATP-binding</keyword>
<dbReference type="SUPFAM" id="SSF50800">
    <property type="entry name" value="PK beta-barrel domain-like"/>
    <property type="match status" value="1"/>
</dbReference>
<keyword evidence="12 17" id="KW-0670">Pyruvate</keyword>
<evidence type="ECO:0000313" key="18">
    <source>
        <dbReference type="Proteomes" id="UP001269375"/>
    </source>
</evidence>
<dbReference type="Pfam" id="PF02887">
    <property type="entry name" value="PK_C"/>
    <property type="match status" value="1"/>
</dbReference>
<dbReference type="GO" id="GO:0016301">
    <property type="term" value="F:kinase activity"/>
    <property type="evidence" value="ECO:0007669"/>
    <property type="project" value="UniProtKB-KW"/>
</dbReference>
<keyword evidence="18" id="KW-1185">Reference proteome</keyword>
<keyword evidence="5 14" id="KW-0808">Transferase</keyword>
<keyword evidence="11 14" id="KW-0324">Glycolysis</keyword>
<evidence type="ECO:0000313" key="17">
    <source>
        <dbReference type="EMBL" id="MDR5896741.1"/>
    </source>
</evidence>
<name>A0ABU1GXH1_9GAMM</name>
<evidence type="ECO:0000256" key="12">
    <source>
        <dbReference type="ARBA" id="ARBA00023317"/>
    </source>
</evidence>
<dbReference type="PANTHER" id="PTHR11817">
    <property type="entry name" value="PYRUVATE KINASE"/>
    <property type="match status" value="1"/>
</dbReference>
<evidence type="ECO:0000256" key="6">
    <source>
        <dbReference type="ARBA" id="ARBA00022723"/>
    </source>
</evidence>
<sequence>MPYALHDPIRRTKIVSTLGPASDKPGVLDDMVKAGVDVVRLNFSHGSPDDHRRRVEAVREAASRFQRNVAILGDLQGPKIRIARFKDGPITLEEDAHFVIDVSLERDAGDQNEVGCDYKELADDVKTGDILMLDDGRVELEVVSVNAPRIECRVKVGGKLSNNKGINKQGGGLSAAALTDKDKTDMKTAIELEVDYLAVSFPRSGEDMKLARQLLGEEGRDIALVAKVERAEAVEDEATLDGIILASDAVMVARGDLGVEIGDAQLIGVQKRMIARARQLNRAVITATQMMESMIESPLPTRAEVFDVANAVLDGTDAVMLSAETAAGNYPVETIEAMNRLCLGAERERAAQESKHRMNEGFTRIDETVALSAMYAANHLKGVAAIACMTETGYTPLLASRIRSGLPIVALSGHPRTLRRMALFRGVTSILFDTDDMPNGEVNQRAVSELKHRGIASDGDYVILTRGDHVNAQGGTNSMKIVQVGSHIG</sequence>
<dbReference type="GO" id="GO:0004743">
    <property type="term" value="F:pyruvate kinase activity"/>
    <property type="evidence" value="ECO:0007669"/>
    <property type="project" value="UniProtKB-EC"/>
</dbReference>
<comment type="cofactor">
    <cofactor evidence="1">
        <name>K(+)</name>
        <dbReference type="ChEBI" id="CHEBI:29103"/>
    </cofactor>
</comment>
<evidence type="ECO:0000256" key="8">
    <source>
        <dbReference type="ARBA" id="ARBA00022777"/>
    </source>
</evidence>
<dbReference type="RefSeq" id="WP_251590214.1">
    <property type="nucleotide sequence ID" value="NZ_JAMLJI010000001.1"/>
</dbReference>
<evidence type="ECO:0000256" key="14">
    <source>
        <dbReference type="RuleBase" id="RU000504"/>
    </source>
</evidence>
<organism evidence="17 18">
    <name type="scientific">Larsenimonas suaedae</name>
    <dbReference type="NCBI Taxonomy" id="1851019"/>
    <lineage>
        <taxon>Bacteria</taxon>
        <taxon>Pseudomonadati</taxon>
        <taxon>Pseudomonadota</taxon>
        <taxon>Gammaproteobacteria</taxon>
        <taxon>Oceanospirillales</taxon>
        <taxon>Halomonadaceae</taxon>
        <taxon>Larsenimonas</taxon>
    </lineage>
</organism>
<dbReference type="InterPro" id="IPR040442">
    <property type="entry name" value="Pyrv_kinase-like_dom_sf"/>
</dbReference>
<dbReference type="Gene3D" id="3.40.1380.20">
    <property type="entry name" value="Pyruvate kinase, C-terminal domain"/>
    <property type="match status" value="1"/>
</dbReference>
<comment type="pathway">
    <text evidence="2 14">Carbohydrate degradation; glycolysis; pyruvate from D-glyceraldehyde 3-phosphate: step 5/5.</text>
</comment>
<evidence type="ECO:0000256" key="10">
    <source>
        <dbReference type="ARBA" id="ARBA00022842"/>
    </source>
</evidence>
<dbReference type="SUPFAM" id="SSF51621">
    <property type="entry name" value="Phosphoenolpyruvate/pyruvate domain"/>
    <property type="match status" value="1"/>
</dbReference>
<proteinExistence type="inferred from homology"/>
<evidence type="ECO:0000256" key="3">
    <source>
        <dbReference type="ARBA" id="ARBA00008663"/>
    </source>
</evidence>
<dbReference type="NCBIfam" id="NF004978">
    <property type="entry name" value="PRK06354.1"/>
    <property type="match status" value="1"/>
</dbReference>
<keyword evidence="8 14" id="KW-0418">Kinase</keyword>
<evidence type="ECO:0000256" key="7">
    <source>
        <dbReference type="ARBA" id="ARBA00022741"/>
    </source>
</evidence>
<dbReference type="SUPFAM" id="SSF52935">
    <property type="entry name" value="PK C-terminal domain-like"/>
    <property type="match status" value="1"/>
</dbReference>
<dbReference type="Gene3D" id="2.40.33.10">
    <property type="entry name" value="PK beta-barrel domain-like"/>
    <property type="match status" value="1"/>
</dbReference>
<accession>A0ABU1GXH1</accession>
<gene>
    <name evidence="17" type="primary">pyk</name>
    <name evidence="17" type="ORF">QC825_11710</name>
</gene>
<protein>
    <recommendedName>
        <fullName evidence="4 13">Pyruvate kinase</fullName>
        <ecNumber evidence="4 13">2.7.1.40</ecNumber>
    </recommendedName>
</protein>
<dbReference type="NCBIfam" id="NF004491">
    <property type="entry name" value="PRK05826.1"/>
    <property type="match status" value="1"/>
</dbReference>
<feature type="domain" description="Pyruvate kinase barrel" evidence="15">
    <location>
        <begin position="9"/>
        <end position="335"/>
    </location>
</feature>
<evidence type="ECO:0000259" key="15">
    <source>
        <dbReference type="Pfam" id="PF00224"/>
    </source>
</evidence>
<evidence type="ECO:0000259" key="16">
    <source>
        <dbReference type="Pfam" id="PF02887"/>
    </source>
</evidence>
<dbReference type="InterPro" id="IPR015806">
    <property type="entry name" value="Pyrv_Knase_insert_dom_sf"/>
</dbReference>
<dbReference type="EC" id="2.7.1.40" evidence="4 13"/>
<dbReference type="Pfam" id="PF00224">
    <property type="entry name" value="PK"/>
    <property type="match status" value="1"/>
</dbReference>
<evidence type="ECO:0000256" key="5">
    <source>
        <dbReference type="ARBA" id="ARBA00022679"/>
    </source>
</evidence>
<evidence type="ECO:0000256" key="9">
    <source>
        <dbReference type="ARBA" id="ARBA00022840"/>
    </source>
</evidence>
<dbReference type="InterPro" id="IPR015793">
    <property type="entry name" value="Pyrv_Knase_brl"/>
</dbReference>
<reference evidence="17 18" key="1">
    <citation type="submission" date="2023-04" db="EMBL/GenBank/DDBJ databases">
        <title>A long-awaited taxogenomic arrangement of the family Halomonadaceae.</title>
        <authorList>
            <person name="De La Haba R."/>
            <person name="Chuvochina M."/>
            <person name="Wittouck S."/>
            <person name="Arahal D.R."/>
            <person name="Sanchez-Porro C."/>
            <person name="Hugenholtz P."/>
            <person name="Ventosa A."/>
        </authorList>
    </citation>
    <scope>NUCLEOTIDE SEQUENCE [LARGE SCALE GENOMIC DNA]</scope>
    <source>
        <strain evidence="17 18">DSM 22428</strain>
    </source>
</reference>
<dbReference type="InterPro" id="IPR001697">
    <property type="entry name" value="Pyr_Knase"/>
</dbReference>
<keyword evidence="6" id="KW-0479">Metal-binding</keyword>
<comment type="caution">
    <text evidence="17">The sequence shown here is derived from an EMBL/GenBank/DDBJ whole genome shotgun (WGS) entry which is preliminary data.</text>
</comment>